<dbReference type="InterPro" id="IPR050152">
    <property type="entry name" value="ChlB/BchB/BchZ"/>
</dbReference>
<dbReference type="UniPathway" id="UPA00782"/>
<dbReference type="InterPro" id="IPR000318">
    <property type="entry name" value="Nase_comp1_CS"/>
</dbReference>
<gene>
    <name evidence="8" type="primary">nifN</name>
    <name evidence="8" type="ORF">F4V43_14510</name>
</gene>
<dbReference type="SUPFAM" id="SSF53807">
    <property type="entry name" value="Helical backbone' metal receptor"/>
    <property type="match status" value="1"/>
</dbReference>
<dbReference type="PROSITE" id="PS00699">
    <property type="entry name" value="NITROGENASE_1_1"/>
    <property type="match status" value="1"/>
</dbReference>
<dbReference type="AlphaFoldDB" id="A0A5J5G107"/>
<name>A0A5J5G107_9BACL</name>
<proteinExistence type="inferred from homology"/>
<dbReference type="Pfam" id="PF00148">
    <property type="entry name" value="Oxidored_nitro"/>
    <property type="match status" value="1"/>
</dbReference>
<evidence type="ECO:0000256" key="6">
    <source>
        <dbReference type="RuleBase" id="RU004021"/>
    </source>
</evidence>
<evidence type="ECO:0000256" key="1">
    <source>
        <dbReference type="ARBA" id="ARBA00003171"/>
    </source>
</evidence>
<dbReference type="PROSITE" id="PS51257">
    <property type="entry name" value="PROKAR_LIPOPROTEIN"/>
    <property type="match status" value="1"/>
</dbReference>
<dbReference type="OrthoDB" id="9800746at2"/>
<dbReference type="NCBIfam" id="TIGR01285">
    <property type="entry name" value="nifN"/>
    <property type="match status" value="1"/>
</dbReference>
<keyword evidence="5 6" id="KW-0535">Nitrogen fixation</keyword>
<comment type="function">
    <text evidence="1">This protein may play a role in the biosynthesis of the prosthetic group of nitrogenase (FeMo cofactor).</text>
</comment>
<accession>A0A5J5G107</accession>
<evidence type="ECO:0000313" key="9">
    <source>
        <dbReference type="Proteomes" id="UP000367750"/>
    </source>
</evidence>
<organism evidence="8 9">
    <name type="scientific">Paenibacillus spiritus</name>
    <dbReference type="NCBI Taxonomy" id="2496557"/>
    <lineage>
        <taxon>Bacteria</taxon>
        <taxon>Bacillati</taxon>
        <taxon>Bacillota</taxon>
        <taxon>Bacilli</taxon>
        <taxon>Bacillales</taxon>
        <taxon>Paenibacillaceae</taxon>
        <taxon>Paenibacillus</taxon>
    </lineage>
</organism>
<dbReference type="GO" id="GO:0016163">
    <property type="term" value="F:nitrogenase activity"/>
    <property type="evidence" value="ECO:0007669"/>
    <property type="project" value="InterPro"/>
</dbReference>
<comment type="caution">
    <text evidence="8">The sequence shown here is derived from an EMBL/GenBank/DDBJ whole genome shotgun (WGS) entry which is preliminary data.</text>
</comment>
<sequence>MTVKRREKPLSVNPLRIGQSLGAVLALQGCYRALPIIHGAQGCSAFPKALLTRHFREPIAVQTSALQEMDVIFDANRNLEEALHTVLTKHRPDIVGIIGSELTDVAGADYAGMLKQYKRERNMRGGLAFAVTLPDLGGSMESGFAAAVEAMIDELIQQGGMLRGQRNPNPRQITLLPAASMTPGDVMELKEIAGSFGFKAIALPDVSTSLSGHLLTGFSPLTRGGVPLDSMMQSLQSGLTLAFGGSMERAARRLHNALGTPYKVFPASMGLRATDQLMETLQQISGVPVPVRYRWERENLLDCMLDAHFQFAGASAVAALESDHLRSVAGWLAELGVERRALVVPCETTAVSELEEDVYVGDLDDAEALGAGADLWIGSSHGMAGAERIGAAFMAAGFPVWNELGAYMKVSVGYRGAMEWTNRAGNFLMRREAQRHEGSVRHR</sequence>
<dbReference type="GO" id="GO:0065003">
    <property type="term" value="P:protein-containing complex assembly"/>
    <property type="evidence" value="ECO:0007669"/>
    <property type="project" value="InterPro"/>
</dbReference>
<dbReference type="InterPro" id="IPR005975">
    <property type="entry name" value="Nase_Mo-Fe_CF"/>
</dbReference>
<dbReference type="PANTHER" id="PTHR33712">
    <property type="entry name" value="LIGHT-INDEPENDENT PROTOCHLOROPHYLLIDE REDUCTASE SUBUNIT B"/>
    <property type="match status" value="1"/>
</dbReference>
<evidence type="ECO:0000256" key="4">
    <source>
        <dbReference type="ARBA" id="ARBA00013282"/>
    </source>
</evidence>
<comment type="pathway">
    <text evidence="2">Cofactor biosynthesis; Fe-Mo cofactor biosynthesis.</text>
</comment>
<comment type="similarity">
    <text evidence="3 6">Belongs to the NifD/NifK/NifE/NifN family.</text>
</comment>
<dbReference type="EMBL" id="VYKK01000021">
    <property type="protein sequence ID" value="KAA9000345.1"/>
    <property type="molecule type" value="Genomic_DNA"/>
</dbReference>
<keyword evidence="9" id="KW-1185">Reference proteome</keyword>
<evidence type="ECO:0000313" key="8">
    <source>
        <dbReference type="EMBL" id="KAA9000345.1"/>
    </source>
</evidence>
<evidence type="ECO:0000256" key="3">
    <source>
        <dbReference type="ARBA" id="ARBA00011002"/>
    </source>
</evidence>
<protein>
    <recommendedName>
        <fullName evidence="4">Nitrogenase iron-molybdenum cofactor biosynthesis protein NifN</fullName>
    </recommendedName>
</protein>
<dbReference type="PANTHER" id="PTHR33712:SF7">
    <property type="entry name" value="LIGHT-INDEPENDENT PROTOCHLOROPHYLLIDE REDUCTASE SUBUNIT B"/>
    <property type="match status" value="1"/>
</dbReference>
<dbReference type="Gene3D" id="6.10.250.1090">
    <property type="match status" value="1"/>
</dbReference>
<dbReference type="RefSeq" id="WP_150458974.1">
    <property type="nucleotide sequence ID" value="NZ_VYKK01000021.1"/>
</dbReference>
<dbReference type="InterPro" id="IPR000510">
    <property type="entry name" value="Nase/OxRdtase_comp1"/>
</dbReference>
<evidence type="ECO:0000256" key="5">
    <source>
        <dbReference type="ARBA" id="ARBA00023231"/>
    </source>
</evidence>
<feature type="domain" description="Nitrogenase/oxidoreductase component 1" evidence="7">
    <location>
        <begin position="19"/>
        <end position="425"/>
    </location>
</feature>
<reference evidence="8 9" key="1">
    <citation type="submission" date="2019-09" db="EMBL/GenBank/DDBJ databases">
        <title>Bacillus ochoae sp. nov., Paenibacillus whitsoniae sp. nov., Paenibacillus spiritus sp. nov. Isolated from the Mars Exploration Rover during spacecraft assembly.</title>
        <authorList>
            <person name="Seuylemezian A."/>
            <person name="Vaishampayan P."/>
        </authorList>
    </citation>
    <scope>NUCLEOTIDE SEQUENCE [LARGE SCALE GENOMIC DNA]</scope>
    <source>
        <strain evidence="8 9">MER_111</strain>
    </source>
</reference>
<dbReference type="Gene3D" id="3.40.50.1980">
    <property type="entry name" value="Nitrogenase molybdenum iron protein domain"/>
    <property type="match status" value="3"/>
</dbReference>
<dbReference type="Proteomes" id="UP000367750">
    <property type="component" value="Unassembled WGS sequence"/>
</dbReference>
<evidence type="ECO:0000259" key="7">
    <source>
        <dbReference type="Pfam" id="PF00148"/>
    </source>
</evidence>
<evidence type="ECO:0000256" key="2">
    <source>
        <dbReference type="ARBA" id="ARBA00005155"/>
    </source>
</evidence>